<dbReference type="EMBL" id="LGRX02027699">
    <property type="protein sequence ID" value="KAK3248918.1"/>
    <property type="molecule type" value="Genomic_DNA"/>
</dbReference>
<dbReference type="AlphaFoldDB" id="A0AAE0F219"/>
<dbReference type="InterPro" id="IPR016123">
    <property type="entry name" value="Mog1/PsbP_a/b/a-sand"/>
</dbReference>
<evidence type="ECO:0000259" key="1">
    <source>
        <dbReference type="Pfam" id="PF01789"/>
    </source>
</evidence>
<protein>
    <recommendedName>
        <fullName evidence="1">PsbP C-terminal domain-containing protein</fullName>
    </recommendedName>
</protein>
<gene>
    <name evidence="2" type="ORF">CYMTET_41636</name>
</gene>
<dbReference type="Proteomes" id="UP001190700">
    <property type="component" value="Unassembled WGS sequence"/>
</dbReference>
<sequence length="208" mass="22776">LVATRPSFAEEAFEPIMGERFAPLDITFEMPPTWKARPGQKPKSSKYLLYTDTYGPNYRYNRIWPKLKDEEGVAVDSIEVVISGLSGTERITDLGPQENVDVNRAFGFQREDLTTAEVIGAVTRIDQDGQAYYEWELETGFGDKLFVSAAASGGGLYVLCVGLTGEQFARGGDAAKNLVHTFVVPRGDESADDISTRIYGTVKAGGFS</sequence>
<dbReference type="Gene3D" id="3.40.1000.10">
    <property type="entry name" value="Mog1/PsbP, alpha/beta/alpha sandwich"/>
    <property type="match status" value="1"/>
</dbReference>
<dbReference type="InterPro" id="IPR002683">
    <property type="entry name" value="PsbP_C"/>
</dbReference>
<dbReference type="GO" id="GO:0009654">
    <property type="term" value="C:photosystem II oxygen evolving complex"/>
    <property type="evidence" value="ECO:0007669"/>
    <property type="project" value="InterPro"/>
</dbReference>
<accession>A0AAE0F219</accession>
<keyword evidence="3" id="KW-1185">Reference proteome</keyword>
<dbReference type="SUPFAM" id="SSF55724">
    <property type="entry name" value="Mog1p/PsbP-like"/>
    <property type="match status" value="1"/>
</dbReference>
<organism evidence="2 3">
    <name type="scientific">Cymbomonas tetramitiformis</name>
    <dbReference type="NCBI Taxonomy" id="36881"/>
    <lineage>
        <taxon>Eukaryota</taxon>
        <taxon>Viridiplantae</taxon>
        <taxon>Chlorophyta</taxon>
        <taxon>Pyramimonadophyceae</taxon>
        <taxon>Pyramimonadales</taxon>
        <taxon>Pyramimonadaceae</taxon>
        <taxon>Cymbomonas</taxon>
    </lineage>
</organism>
<proteinExistence type="predicted"/>
<evidence type="ECO:0000313" key="3">
    <source>
        <dbReference type="Proteomes" id="UP001190700"/>
    </source>
</evidence>
<evidence type="ECO:0000313" key="2">
    <source>
        <dbReference type="EMBL" id="KAK3248918.1"/>
    </source>
</evidence>
<comment type="caution">
    <text evidence="2">The sequence shown here is derived from an EMBL/GenBank/DDBJ whole genome shotgun (WGS) entry which is preliminary data.</text>
</comment>
<dbReference type="GO" id="GO:0019898">
    <property type="term" value="C:extrinsic component of membrane"/>
    <property type="evidence" value="ECO:0007669"/>
    <property type="project" value="InterPro"/>
</dbReference>
<dbReference type="GO" id="GO:0005509">
    <property type="term" value="F:calcium ion binding"/>
    <property type="evidence" value="ECO:0007669"/>
    <property type="project" value="InterPro"/>
</dbReference>
<feature type="non-terminal residue" evidence="2">
    <location>
        <position position="1"/>
    </location>
</feature>
<feature type="domain" description="PsbP C-terminal" evidence="1">
    <location>
        <begin position="56"/>
        <end position="183"/>
    </location>
</feature>
<reference evidence="2 3" key="1">
    <citation type="journal article" date="2015" name="Genome Biol. Evol.">
        <title>Comparative Genomics of a Bacterivorous Green Alga Reveals Evolutionary Causalities and Consequences of Phago-Mixotrophic Mode of Nutrition.</title>
        <authorList>
            <person name="Burns J.A."/>
            <person name="Paasch A."/>
            <person name="Narechania A."/>
            <person name="Kim E."/>
        </authorList>
    </citation>
    <scope>NUCLEOTIDE SEQUENCE [LARGE SCALE GENOMIC DNA]</scope>
    <source>
        <strain evidence="2 3">PLY_AMNH</strain>
    </source>
</reference>
<name>A0AAE0F219_9CHLO</name>
<dbReference type="Pfam" id="PF01789">
    <property type="entry name" value="PsbP"/>
    <property type="match status" value="1"/>
</dbReference>
<dbReference type="GO" id="GO:0015979">
    <property type="term" value="P:photosynthesis"/>
    <property type="evidence" value="ECO:0007669"/>
    <property type="project" value="InterPro"/>
</dbReference>